<evidence type="ECO:0000313" key="1">
    <source>
        <dbReference type="EMBL" id="CAB3956124.1"/>
    </source>
</evidence>
<gene>
    <name evidence="1" type="ORF">LMG7053_04926</name>
</gene>
<dbReference type="EMBL" id="CADILJ010000068">
    <property type="protein sequence ID" value="CAB3956124.1"/>
    <property type="molecule type" value="Genomic_DNA"/>
</dbReference>
<sequence>MSVQPKPGLVARTIISQYANSPTLVQLANNMDDYINPDTDFDAFYDFVWNVETAQGFGLDIWGRIVGVGRMLTIPGDVTYLGYEEANSWQPFSQAPFYVGAQATQTYRLADGAYRRLILVKALANITDCTSPSLNRLLSNLFEGRGRCYVSDTGKMEFRYVFEFALEPYEIAILTQSGAIPKPAAVLASVLQVDLPSTFGFLEGLMQPFGSGVFFTSSGLINAG</sequence>
<keyword evidence="2" id="KW-1185">Reference proteome</keyword>
<organism evidence="1 2">
    <name type="scientific">Achromobacter ruhlandii</name>
    <dbReference type="NCBI Taxonomy" id="72557"/>
    <lineage>
        <taxon>Bacteria</taxon>
        <taxon>Pseudomonadati</taxon>
        <taxon>Pseudomonadota</taxon>
        <taxon>Betaproteobacteria</taxon>
        <taxon>Burkholderiales</taxon>
        <taxon>Alcaligenaceae</taxon>
        <taxon>Achromobacter</taxon>
    </lineage>
</organism>
<dbReference type="RefSeq" id="WP_175224504.1">
    <property type="nucleotide sequence ID" value="NZ_CADILJ010000068.1"/>
</dbReference>
<reference evidence="1 2" key="1">
    <citation type="submission" date="2020-04" db="EMBL/GenBank/DDBJ databases">
        <authorList>
            <person name="De Canck E."/>
        </authorList>
    </citation>
    <scope>NUCLEOTIDE SEQUENCE [LARGE SCALE GENOMIC DNA]</scope>
    <source>
        <strain evidence="1 2">LMG 7053</strain>
    </source>
</reference>
<name>A0ABM8M0W2_9BURK</name>
<dbReference type="Proteomes" id="UP000494161">
    <property type="component" value="Unassembled WGS sequence"/>
</dbReference>
<accession>A0ABM8M0W2</accession>
<comment type="caution">
    <text evidence="1">The sequence shown here is derived from an EMBL/GenBank/DDBJ whole genome shotgun (WGS) entry which is preliminary data.</text>
</comment>
<dbReference type="Pfam" id="PF11041">
    <property type="entry name" value="Phage_Wedge1"/>
    <property type="match status" value="1"/>
</dbReference>
<protein>
    <recommendedName>
        <fullName evidence="3">DUF2612 domain-containing protein</fullName>
    </recommendedName>
</protein>
<proteinExistence type="predicted"/>
<evidence type="ECO:0008006" key="3">
    <source>
        <dbReference type="Google" id="ProtNLM"/>
    </source>
</evidence>
<dbReference type="InterPro" id="IPR021283">
    <property type="entry name" value="Phage_Wedge1"/>
</dbReference>
<evidence type="ECO:0000313" key="2">
    <source>
        <dbReference type="Proteomes" id="UP000494161"/>
    </source>
</evidence>